<dbReference type="KEGG" id="pfaa:MM59RIKEN_07560"/>
<dbReference type="RefSeq" id="WP_213542690.1">
    <property type="nucleotide sequence ID" value="NZ_AP023420.1"/>
</dbReference>
<dbReference type="Proteomes" id="UP000679848">
    <property type="component" value="Chromosome"/>
</dbReference>
<evidence type="ECO:0000313" key="1">
    <source>
        <dbReference type="EMBL" id="BCK83437.1"/>
    </source>
</evidence>
<dbReference type="AlphaFoldDB" id="A0A810QB15"/>
<evidence type="ECO:0000313" key="2">
    <source>
        <dbReference type="Proteomes" id="UP000679848"/>
    </source>
</evidence>
<sequence>MKFTKTSVGGTVEILAADDFVAIPICVTEAAAVPAGMPMTAAGKKVATTSYATAVGMLLYDVDPTKNPNGALLVQGVVDKKKVESHASITLDDTFAVPGIILRDNIGVNE</sequence>
<organism evidence="1 2">
    <name type="scientific">Pusillibacter faecalis</name>
    <dbReference type="NCBI Taxonomy" id="2714358"/>
    <lineage>
        <taxon>Bacteria</taxon>
        <taxon>Bacillati</taxon>
        <taxon>Bacillota</taxon>
        <taxon>Clostridia</taxon>
        <taxon>Eubacteriales</taxon>
        <taxon>Oscillospiraceae</taxon>
        <taxon>Pusillibacter</taxon>
    </lineage>
</organism>
<keyword evidence="2" id="KW-1185">Reference proteome</keyword>
<proteinExistence type="predicted"/>
<gene>
    <name evidence="1" type="ORF">MM59RIKEN_07560</name>
</gene>
<evidence type="ECO:0008006" key="3">
    <source>
        <dbReference type="Google" id="ProtNLM"/>
    </source>
</evidence>
<dbReference type="EMBL" id="AP023420">
    <property type="protein sequence ID" value="BCK83437.1"/>
    <property type="molecule type" value="Genomic_DNA"/>
</dbReference>
<protein>
    <recommendedName>
        <fullName evidence="3">Head decoration protein</fullName>
    </recommendedName>
</protein>
<reference evidence="1" key="1">
    <citation type="submission" date="2020-09" db="EMBL/GenBank/DDBJ databases">
        <title>New species isolated from human feces.</title>
        <authorList>
            <person name="Kitahara M."/>
            <person name="Shigeno Y."/>
            <person name="Shime M."/>
            <person name="Matsumoto Y."/>
            <person name="Nakamura S."/>
            <person name="Motooka D."/>
            <person name="Fukuoka S."/>
            <person name="Nishikawa H."/>
            <person name="Benno Y."/>
        </authorList>
    </citation>
    <scope>NUCLEOTIDE SEQUENCE</scope>
    <source>
        <strain evidence="1">MM59</strain>
    </source>
</reference>
<accession>A0A810QB15</accession>
<name>A0A810QB15_9FIRM</name>